<dbReference type="InterPro" id="IPR054189">
    <property type="entry name" value="DUF6894"/>
</dbReference>
<gene>
    <name evidence="2" type="ORF">QO016_000440</name>
</gene>
<accession>A0ABU0HF67</accession>
<proteinExistence type="predicted"/>
<dbReference type="EMBL" id="JAUSVV010000001">
    <property type="protein sequence ID" value="MDQ0440963.1"/>
    <property type="molecule type" value="Genomic_DNA"/>
</dbReference>
<dbReference type="Pfam" id="PF21834">
    <property type="entry name" value="DUF6894"/>
    <property type="match status" value="1"/>
</dbReference>
<evidence type="ECO:0000259" key="1">
    <source>
        <dbReference type="Pfam" id="PF21834"/>
    </source>
</evidence>
<name>A0ABU0HF67_9HYPH</name>
<evidence type="ECO:0000313" key="3">
    <source>
        <dbReference type="Proteomes" id="UP001236369"/>
    </source>
</evidence>
<keyword evidence="3" id="KW-1185">Reference proteome</keyword>
<sequence length="92" mass="9880">MPRYFFHTHIGEDVIVDPDGRELANADEAWEAAKVLALQLLQGADSDPDLLKAVLFVSDDAADLVLEFPLTEALTAEPVPVPEQGEGGGTLH</sequence>
<comment type="caution">
    <text evidence="2">The sequence shown here is derived from an EMBL/GenBank/DDBJ whole genome shotgun (WGS) entry which is preliminary data.</text>
</comment>
<evidence type="ECO:0000313" key="2">
    <source>
        <dbReference type="EMBL" id="MDQ0440963.1"/>
    </source>
</evidence>
<dbReference type="Proteomes" id="UP001236369">
    <property type="component" value="Unassembled WGS sequence"/>
</dbReference>
<reference evidence="2 3" key="1">
    <citation type="submission" date="2023-07" db="EMBL/GenBank/DDBJ databases">
        <title>Genomic Encyclopedia of Type Strains, Phase IV (KMG-IV): sequencing the most valuable type-strain genomes for metagenomic binning, comparative biology and taxonomic classification.</title>
        <authorList>
            <person name="Goeker M."/>
        </authorList>
    </citation>
    <scope>NUCLEOTIDE SEQUENCE [LARGE SCALE GENOMIC DNA]</scope>
    <source>
        <strain evidence="2 3">DSM 19562</strain>
    </source>
</reference>
<organism evidence="2 3">
    <name type="scientific">Methylobacterium persicinum</name>
    <dbReference type="NCBI Taxonomy" id="374426"/>
    <lineage>
        <taxon>Bacteria</taxon>
        <taxon>Pseudomonadati</taxon>
        <taxon>Pseudomonadota</taxon>
        <taxon>Alphaproteobacteria</taxon>
        <taxon>Hyphomicrobiales</taxon>
        <taxon>Methylobacteriaceae</taxon>
        <taxon>Methylobacterium</taxon>
    </lineage>
</organism>
<protein>
    <recommendedName>
        <fullName evidence="1">DUF6894 domain-containing protein</fullName>
    </recommendedName>
</protein>
<dbReference type="RefSeq" id="WP_238251773.1">
    <property type="nucleotide sequence ID" value="NZ_BPQX01000054.1"/>
</dbReference>
<feature type="domain" description="DUF6894" evidence="1">
    <location>
        <begin position="3"/>
        <end position="71"/>
    </location>
</feature>